<reference evidence="2" key="1">
    <citation type="submission" date="2014-09" db="EMBL/GenBank/DDBJ databases">
        <authorList>
            <person name="Mudge J."/>
            <person name="Ramaraj T."/>
            <person name="Lindquist I.E."/>
            <person name="Bharti A.K."/>
            <person name="Sundararajan A."/>
            <person name="Cameron C.T."/>
            <person name="Woodward J.E."/>
            <person name="May G.D."/>
            <person name="Brubaker C."/>
            <person name="Broadhvest J."/>
            <person name="Wilkins T.A."/>
        </authorList>
    </citation>
    <scope>NUCLEOTIDE SEQUENCE</scope>
    <source>
        <strain evidence="2">cv. AKA8401</strain>
    </source>
</reference>
<evidence type="ECO:0000313" key="2">
    <source>
        <dbReference type="Proteomes" id="UP000032142"/>
    </source>
</evidence>
<sequence>MASGTVMCPLGYPTIVSQTRPWPRYTGVSCGHVCKLVCMPCFDTA</sequence>
<name>A0A0B0PCP3_GOSAR</name>
<organism evidence="1 2">
    <name type="scientific">Gossypium arboreum</name>
    <name type="common">Tree cotton</name>
    <name type="synonym">Gossypium nanking</name>
    <dbReference type="NCBI Taxonomy" id="29729"/>
    <lineage>
        <taxon>Eukaryota</taxon>
        <taxon>Viridiplantae</taxon>
        <taxon>Streptophyta</taxon>
        <taxon>Embryophyta</taxon>
        <taxon>Tracheophyta</taxon>
        <taxon>Spermatophyta</taxon>
        <taxon>Magnoliopsida</taxon>
        <taxon>eudicotyledons</taxon>
        <taxon>Gunneridae</taxon>
        <taxon>Pentapetalae</taxon>
        <taxon>rosids</taxon>
        <taxon>malvids</taxon>
        <taxon>Malvales</taxon>
        <taxon>Malvaceae</taxon>
        <taxon>Malvoideae</taxon>
        <taxon>Gossypium</taxon>
    </lineage>
</organism>
<dbReference type="AlphaFoldDB" id="A0A0B0PCP3"/>
<protein>
    <submittedName>
        <fullName evidence="1">Uncharacterized protein</fullName>
    </submittedName>
</protein>
<evidence type="ECO:0000313" key="1">
    <source>
        <dbReference type="EMBL" id="KHG22179.1"/>
    </source>
</evidence>
<gene>
    <name evidence="1" type="ORF">F383_27573</name>
</gene>
<accession>A0A0B0PCP3</accession>
<keyword evidence="2" id="KW-1185">Reference proteome</keyword>
<dbReference type="Proteomes" id="UP000032142">
    <property type="component" value="Unassembled WGS sequence"/>
</dbReference>
<proteinExistence type="predicted"/>
<dbReference type="EMBL" id="KN420866">
    <property type="protein sequence ID" value="KHG22179.1"/>
    <property type="molecule type" value="Genomic_DNA"/>
</dbReference>